<dbReference type="Proteomes" id="UP000803884">
    <property type="component" value="Unassembled WGS sequence"/>
</dbReference>
<dbReference type="PROSITE" id="PS50948">
    <property type="entry name" value="PAN"/>
    <property type="match status" value="1"/>
</dbReference>
<feature type="compositionally biased region" description="Polar residues" evidence="1">
    <location>
        <begin position="96"/>
        <end position="107"/>
    </location>
</feature>
<dbReference type="GeneID" id="96001477"/>
<evidence type="ECO:0000313" key="3">
    <source>
        <dbReference type="EMBL" id="KAL1591049.1"/>
    </source>
</evidence>
<protein>
    <recommendedName>
        <fullName evidence="2">Apple domain-containing protein</fullName>
    </recommendedName>
</protein>
<comment type="caution">
    <text evidence="3">The sequence shown here is derived from an EMBL/GenBank/DDBJ whole genome shotgun (WGS) entry which is preliminary data.</text>
</comment>
<organism evidence="3 4">
    <name type="scientific">Cladosporium halotolerans</name>
    <dbReference type="NCBI Taxonomy" id="1052096"/>
    <lineage>
        <taxon>Eukaryota</taxon>
        <taxon>Fungi</taxon>
        <taxon>Dikarya</taxon>
        <taxon>Ascomycota</taxon>
        <taxon>Pezizomycotina</taxon>
        <taxon>Dothideomycetes</taxon>
        <taxon>Dothideomycetidae</taxon>
        <taxon>Cladosporiales</taxon>
        <taxon>Cladosporiaceae</taxon>
        <taxon>Cladosporium</taxon>
    </lineage>
</organism>
<sequence>MDYTGGSYRVLCDYEYPAGSEIRTISSPGFADCSDDCTELPECTAFSYTNNVCTFLRGYGTPPTGATRNGTSTFVLLSKRAVRVVNGSTIYDTSTPGTVPPYSTSRSLRPGTRTGSSVTGSTMPTSVSIPSISVNTAITSVTGVGSAVSSALSGVTGLTSLLTLPSTSATQVFVGSSALVATSQGPTQTPVAYMCPAQDGQVLVENGQSYVLNCNSSTSGTHYSTRQAATSFNDCFRECDQSSTNEGARYCTAFTYEGPSNGQGSGTCYLYNGVTQGFTASTGTRSISAIRAVNYAPAAGGGAASSALSGLTGLTTPFPSTSLTLSLSVPTASVTSVAPNVNVDLTGTLGASLSVGLGLGLSASLGSSGLGLGLNPTLGAGVGAGLGLGGGGGGGAASTSNYVTPLAPVLTTTITVTPTPTFTTTTVLTTSTVTSCLTGAGGVLTCPIGGLFTTLPSTSGAVTSISTSVSVSISYVTVTTTGTSSSRTVSTFSTRTSSSSSQAPTGACLGVIINGNCIV</sequence>
<feature type="region of interest" description="Disordered" evidence="1">
    <location>
        <begin position="96"/>
        <end position="122"/>
    </location>
</feature>
<feature type="compositionally biased region" description="Low complexity" evidence="1">
    <location>
        <begin position="111"/>
        <end position="122"/>
    </location>
</feature>
<keyword evidence="4" id="KW-1185">Reference proteome</keyword>
<evidence type="ECO:0000256" key="1">
    <source>
        <dbReference type="SAM" id="MobiDB-lite"/>
    </source>
</evidence>
<feature type="domain" description="Apple" evidence="2">
    <location>
        <begin position="214"/>
        <end position="294"/>
    </location>
</feature>
<name>A0AB34L8G4_9PEZI</name>
<evidence type="ECO:0000313" key="4">
    <source>
        <dbReference type="Proteomes" id="UP000803884"/>
    </source>
</evidence>
<proteinExistence type="predicted"/>
<dbReference type="EMBL" id="JAAQHG020000001">
    <property type="protein sequence ID" value="KAL1591049.1"/>
    <property type="molecule type" value="Genomic_DNA"/>
</dbReference>
<dbReference type="RefSeq" id="XP_069234154.1">
    <property type="nucleotide sequence ID" value="XM_069368639.1"/>
</dbReference>
<dbReference type="InterPro" id="IPR003609">
    <property type="entry name" value="Pan_app"/>
</dbReference>
<evidence type="ECO:0000259" key="2">
    <source>
        <dbReference type="PROSITE" id="PS50948"/>
    </source>
</evidence>
<dbReference type="AlphaFoldDB" id="A0AB34L8G4"/>
<accession>A0AB34L8G4</accession>
<gene>
    <name evidence="3" type="ORF">WHR41_00033</name>
</gene>
<reference evidence="3 4" key="1">
    <citation type="journal article" date="2020" name="Microbiol. Resour. Announc.">
        <title>Draft Genome Sequence of a Cladosporium Species Isolated from the Mesophotic Ascidian Didemnum maculosum.</title>
        <authorList>
            <person name="Gioti A."/>
            <person name="Siaperas R."/>
            <person name="Nikolaivits E."/>
            <person name="Le Goff G."/>
            <person name="Ouazzani J."/>
            <person name="Kotoulas G."/>
            <person name="Topakas E."/>
        </authorList>
    </citation>
    <scope>NUCLEOTIDE SEQUENCE [LARGE SCALE GENOMIC DNA]</scope>
    <source>
        <strain evidence="3 4">TM138-S3</strain>
    </source>
</reference>
<dbReference type="Gene3D" id="3.50.4.10">
    <property type="entry name" value="Hepatocyte Growth Factor"/>
    <property type="match status" value="1"/>
</dbReference>